<evidence type="ECO:0000256" key="1">
    <source>
        <dbReference type="ARBA" id="ARBA00008842"/>
    </source>
</evidence>
<gene>
    <name evidence="2" type="ORF">niasHT_021920</name>
</gene>
<name>A0ABD2KC02_9BILA</name>
<organism evidence="2 3">
    <name type="scientific">Heterodera trifolii</name>
    <dbReference type="NCBI Taxonomy" id="157864"/>
    <lineage>
        <taxon>Eukaryota</taxon>
        <taxon>Metazoa</taxon>
        <taxon>Ecdysozoa</taxon>
        <taxon>Nematoda</taxon>
        <taxon>Chromadorea</taxon>
        <taxon>Rhabditida</taxon>
        <taxon>Tylenchina</taxon>
        <taxon>Tylenchomorpha</taxon>
        <taxon>Tylenchoidea</taxon>
        <taxon>Heteroderidae</taxon>
        <taxon>Heteroderinae</taxon>
        <taxon>Heterodera</taxon>
    </lineage>
</organism>
<proteinExistence type="inferred from homology"/>
<dbReference type="InterPro" id="IPR037239">
    <property type="entry name" value="OSBP_sf"/>
</dbReference>
<sequence length="250" mass="28122">MLERRSLLEMYADFFAHPDELIAGAYEDTAEKRCLFPIVILAVLKYYLNSFFPAGKSDTAKAPYNPILRRSVPLPLDPAWQATVRKPSRHWTVPGLSNKPSTVEHPESSVTCTSHIYTEAYIAGLTSVGIRNIGRATVQLQNHNETYMATFPDAIARNVLGKPWVELAGKVELSCVQTGYSAKIWFQARPLIFGSAHQIHGRIYRRNVAVMQLKGDWRGEIVLKRSARGAFQPFTKCAGEERRAKGEKIF</sequence>
<dbReference type="Gene3D" id="2.40.160.120">
    <property type="match status" value="1"/>
</dbReference>
<evidence type="ECO:0000313" key="3">
    <source>
        <dbReference type="Proteomes" id="UP001620626"/>
    </source>
</evidence>
<dbReference type="Proteomes" id="UP001620626">
    <property type="component" value="Unassembled WGS sequence"/>
</dbReference>
<reference evidence="2 3" key="1">
    <citation type="submission" date="2024-10" db="EMBL/GenBank/DDBJ databases">
        <authorList>
            <person name="Kim D."/>
        </authorList>
    </citation>
    <scope>NUCLEOTIDE SEQUENCE [LARGE SCALE GENOMIC DNA]</scope>
    <source>
        <strain evidence="2">BH-2024</strain>
    </source>
</reference>
<dbReference type="AlphaFoldDB" id="A0ABD2KC02"/>
<dbReference type="PANTHER" id="PTHR10972">
    <property type="entry name" value="OXYSTEROL-BINDING PROTEIN-RELATED"/>
    <property type="match status" value="1"/>
</dbReference>
<dbReference type="EMBL" id="JBICBT010000788">
    <property type="protein sequence ID" value="KAL3100473.1"/>
    <property type="molecule type" value="Genomic_DNA"/>
</dbReference>
<dbReference type="Gene3D" id="1.10.287.2720">
    <property type="match status" value="1"/>
</dbReference>
<comment type="caution">
    <text evidence="2">The sequence shown here is derived from an EMBL/GenBank/DDBJ whole genome shotgun (WGS) entry which is preliminary data.</text>
</comment>
<comment type="similarity">
    <text evidence="1">Belongs to the OSBP family.</text>
</comment>
<keyword evidence="3" id="KW-1185">Reference proteome</keyword>
<dbReference type="SUPFAM" id="SSF144000">
    <property type="entry name" value="Oxysterol-binding protein-like"/>
    <property type="match status" value="1"/>
</dbReference>
<accession>A0ABD2KC02</accession>
<dbReference type="PANTHER" id="PTHR10972:SF102">
    <property type="entry name" value="OXYSTEROL-BINDING PROTEIN"/>
    <property type="match status" value="1"/>
</dbReference>
<dbReference type="InterPro" id="IPR000648">
    <property type="entry name" value="Oxysterol-bd"/>
</dbReference>
<protein>
    <submittedName>
        <fullName evidence="2">Uncharacterized protein</fullName>
    </submittedName>
</protein>
<evidence type="ECO:0000313" key="2">
    <source>
        <dbReference type="EMBL" id="KAL3100473.1"/>
    </source>
</evidence>
<dbReference type="Pfam" id="PF01237">
    <property type="entry name" value="Oxysterol_BP"/>
    <property type="match status" value="1"/>
</dbReference>